<dbReference type="Proteomes" id="UP000005756">
    <property type="component" value="Unassembled WGS sequence"/>
</dbReference>
<gene>
    <name evidence="1" type="ORF">KUC_2762</name>
</gene>
<reference evidence="1 2" key="1">
    <citation type="submission" date="2011-10" db="EMBL/GenBank/DDBJ databases">
        <authorList>
            <person name="Quillaguamn J."/>
            <person name="Guzmn D."/>
            <person name="Balderrama-Subieta A."/>
            <person name="Cardona-Ortuo C."/>
            <person name="Guevara-Martnez M."/>
            <person name="Callisaya-Quispe N."/>
        </authorList>
    </citation>
    <scope>NUCLEOTIDE SEQUENCE [LARGE SCALE GENOMIC DNA]</scope>
    <source>
        <strain evidence="1 2">LC1</strain>
    </source>
</reference>
<dbReference type="EMBL" id="JH393258">
    <property type="protein sequence ID" value="EHJ92804.1"/>
    <property type="molecule type" value="Genomic_DNA"/>
</dbReference>
<protein>
    <submittedName>
        <fullName evidence="1">Uncharacterized protein</fullName>
    </submittedName>
</protein>
<sequence length="41" mass="4326">MAGLLQRQQMQPRRLIGGGQVDPVAQRCVPIVGSALVLGDP</sequence>
<evidence type="ECO:0000313" key="2">
    <source>
        <dbReference type="Proteomes" id="UP000005756"/>
    </source>
</evidence>
<name>A0A7U9GFY8_9GAMM</name>
<organism evidence="1 2">
    <name type="scientific">Vreelandella boliviensis LC1</name>
    <dbReference type="NCBI Taxonomy" id="1072583"/>
    <lineage>
        <taxon>Bacteria</taxon>
        <taxon>Pseudomonadati</taxon>
        <taxon>Pseudomonadota</taxon>
        <taxon>Gammaproteobacteria</taxon>
        <taxon>Oceanospirillales</taxon>
        <taxon>Halomonadaceae</taxon>
        <taxon>Vreelandella</taxon>
    </lineage>
</organism>
<accession>A0A7U9GFY8</accession>
<evidence type="ECO:0000313" key="1">
    <source>
        <dbReference type="EMBL" id="EHJ92804.1"/>
    </source>
</evidence>
<proteinExistence type="predicted"/>
<dbReference type="AlphaFoldDB" id="A0A7U9GFY8"/>